<sequence>MTVKSKWQNRKTIVGRNKTELDKFVKQHEARGWRKVGKGAEIHDAYRSEYIQVMEFGRLVNAN</sequence>
<organism evidence="1 2">
    <name type="scientific">Ureibacillus galli</name>
    <dbReference type="NCBI Taxonomy" id="2762222"/>
    <lineage>
        <taxon>Bacteria</taxon>
        <taxon>Bacillati</taxon>
        <taxon>Bacillota</taxon>
        <taxon>Bacilli</taxon>
        <taxon>Bacillales</taxon>
        <taxon>Caryophanaceae</taxon>
        <taxon>Ureibacillus</taxon>
    </lineage>
</organism>
<gene>
    <name evidence="1" type="ORF">H9636_16100</name>
</gene>
<dbReference type="EMBL" id="JACSQA010000032">
    <property type="protein sequence ID" value="MBD8028171.1"/>
    <property type="molecule type" value="Genomic_DNA"/>
</dbReference>
<evidence type="ECO:0000313" key="1">
    <source>
        <dbReference type="EMBL" id="MBD8028171.1"/>
    </source>
</evidence>
<keyword evidence="2" id="KW-1185">Reference proteome</keyword>
<name>A0ABR8XG33_9BACL</name>
<comment type="caution">
    <text evidence="1">The sequence shown here is derived from an EMBL/GenBank/DDBJ whole genome shotgun (WGS) entry which is preliminary data.</text>
</comment>
<protein>
    <submittedName>
        <fullName evidence="1">Uncharacterized protein</fullName>
    </submittedName>
</protein>
<accession>A0ABR8XG33</accession>
<dbReference type="RefSeq" id="WP_191708581.1">
    <property type="nucleotide sequence ID" value="NZ_JACSQA010000032.1"/>
</dbReference>
<reference evidence="1 2" key="1">
    <citation type="submission" date="2020-08" db="EMBL/GenBank/DDBJ databases">
        <title>A Genomic Blueprint of the Chicken Gut Microbiome.</title>
        <authorList>
            <person name="Gilroy R."/>
            <person name="Ravi A."/>
            <person name="Getino M."/>
            <person name="Pursley I."/>
            <person name="Horton D.L."/>
            <person name="Alikhan N.-F."/>
            <person name="Baker D."/>
            <person name="Gharbi K."/>
            <person name="Hall N."/>
            <person name="Watson M."/>
            <person name="Adriaenssens E.M."/>
            <person name="Foster-Nyarko E."/>
            <person name="Jarju S."/>
            <person name="Secka A."/>
            <person name="Antonio M."/>
            <person name="Oren A."/>
            <person name="Chaudhuri R."/>
            <person name="La Ragione R.M."/>
            <person name="Hildebrand F."/>
            <person name="Pallen M.J."/>
        </authorList>
    </citation>
    <scope>NUCLEOTIDE SEQUENCE [LARGE SCALE GENOMIC DNA]</scope>
    <source>
        <strain evidence="1 2">Re31</strain>
    </source>
</reference>
<evidence type="ECO:0000313" key="2">
    <source>
        <dbReference type="Proteomes" id="UP000640930"/>
    </source>
</evidence>
<proteinExistence type="predicted"/>
<dbReference type="Proteomes" id="UP000640930">
    <property type="component" value="Unassembled WGS sequence"/>
</dbReference>